<keyword evidence="6" id="KW-1133">Transmembrane helix</keyword>
<feature type="transmembrane region" description="Helical" evidence="6">
    <location>
        <begin position="169"/>
        <end position="189"/>
    </location>
</feature>
<evidence type="ECO:0000313" key="10">
    <source>
        <dbReference type="Proteomes" id="UP000241925"/>
    </source>
</evidence>
<dbReference type="Gene3D" id="2.70.70.10">
    <property type="entry name" value="Glucose Permease (Domain IIA)"/>
    <property type="match status" value="1"/>
</dbReference>
<evidence type="ECO:0000256" key="1">
    <source>
        <dbReference type="ARBA" id="ARBA00022465"/>
    </source>
</evidence>
<dbReference type="CDD" id="cd12797">
    <property type="entry name" value="M23_peptidase"/>
    <property type="match status" value="1"/>
</dbReference>
<evidence type="ECO:0000256" key="6">
    <source>
        <dbReference type="SAM" id="Phobius"/>
    </source>
</evidence>
<evidence type="ECO:0000256" key="4">
    <source>
        <dbReference type="SAM" id="Coils"/>
    </source>
</evidence>
<dbReference type="CDD" id="cd06503">
    <property type="entry name" value="ATP-synt_Fo_b"/>
    <property type="match status" value="1"/>
</dbReference>
<feature type="coiled-coil region" evidence="4">
    <location>
        <begin position="1325"/>
        <end position="1365"/>
    </location>
</feature>
<dbReference type="Pfam" id="PF01551">
    <property type="entry name" value="Peptidase_M23"/>
    <property type="match status" value="1"/>
</dbReference>
<dbReference type="GO" id="GO:0031640">
    <property type="term" value="P:killing of cells of another organism"/>
    <property type="evidence" value="ECO:0007669"/>
    <property type="project" value="UniProtKB-KW"/>
</dbReference>
<evidence type="ECO:0000256" key="3">
    <source>
        <dbReference type="ARBA" id="ARBA00022638"/>
    </source>
</evidence>
<feature type="coiled-coil region" evidence="4">
    <location>
        <begin position="1416"/>
        <end position="1527"/>
    </location>
</feature>
<keyword evidence="6" id="KW-0812">Transmembrane</keyword>
<dbReference type="GO" id="GO:0098003">
    <property type="term" value="P:viral tail assembly"/>
    <property type="evidence" value="ECO:0007669"/>
    <property type="project" value="UniProtKB-KW"/>
</dbReference>
<feature type="region of interest" description="Disordered" evidence="5">
    <location>
        <begin position="1277"/>
        <end position="1298"/>
    </location>
</feature>
<dbReference type="PANTHER" id="PTHR21666">
    <property type="entry name" value="PEPTIDASE-RELATED"/>
    <property type="match status" value="1"/>
</dbReference>
<accession>A0A2L1IVP0</accession>
<dbReference type="InterPro" id="IPR011055">
    <property type="entry name" value="Dup_hybrid_motif"/>
</dbReference>
<feature type="transmembrane region" description="Helical" evidence="6">
    <location>
        <begin position="700"/>
        <end position="720"/>
    </location>
</feature>
<dbReference type="Pfam" id="PF10145">
    <property type="entry name" value="PhageMin_Tail"/>
    <property type="match status" value="1"/>
</dbReference>
<keyword evidence="3" id="KW-0081">Bacteriolytic enzyme</keyword>
<protein>
    <submittedName>
        <fullName evidence="9">Tape measure protein</fullName>
    </submittedName>
</protein>
<feature type="domain" description="M23ase beta-sheet core" evidence="7">
    <location>
        <begin position="1906"/>
        <end position="2002"/>
    </location>
</feature>
<keyword evidence="1" id="KW-1188">Viral release from host cell</keyword>
<dbReference type="Proteomes" id="UP000241925">
    <property type="component" value="Segment"/>
</dbReference>
<dbReference type="NCBIfam" id="TIGR01760">
    <property type="entry name" value="tape_meas_TP901"/>
    <property type="match status" value="1"/>
</dbReference>
<dbReference type="PANTHER" id="PTHR21666:SF270">
    <property type="entry name" value="MUREIN HYDROLASE ACTIVATOR ENVC"/>
    <property type="match status" value="1"/>
</dbReference>
<dbReference type="EMBL" id="MG757153">
    <property type="protein sequence ID" value="AVD99236.1"/>
    <property type="molecule type" value="Genomic_DNA"/>
</dbReference>
<evidence type="ECO:0000259" key="7">
    <source>
        <dbReference type="Pfam" id="PF01551"/>
    </source>
</evidence>
<keyword evidence="2" id="KW-0929">Antimicrobial</keyword>
<evidence type="ECO:0000256" key="5">
    <source>
        <dbReference type="SAM" id="MobiDB-lite"/>
    </source>
</evidence>
<dbReference type="InterPro" id="IPR016047">
    <property type="entry name" value="M23ase_b-sheet_dom"/>
</dbReference>
<keyword evidence="10" id="KW-1185">Reference proteome</keyword>
<evidence type="ECO:0000256" key="2">
    <source>
        <dbReference type="ARBA" id="ARBA00022529"/>
    </source>
</evidence>
<dbReference type="InterPro" id="IPR050570">
    <property type="entry name" value="Cell_wall_metabolism_enzyme"/>
</dbReference>
<evidence type="ECO:0000259" key="8">
    <source>
        <dbReference type="Pfam" id="PF10145"/>
    </source>
</evidence>
<feature type="transmembrane region" description="Helical" evidence="6">
    <location>
        <begin position="528"/>
        <end position="549"/>
    </location>
</feature>
<feature type="transmembrane region" description="Helical" evidence="6">
    <location>
        <begin position="801"/>
        <end position="822"/>
    </location>
</feature>
<sequence>MQRQLAAGLTPSKLNDTRKAFRTAVQGLNDYHVEAVRNVSATAAMTEALTKNEVSIVRAYKSRKMFNDILREQLALQKATTVQWSQNAMGQTRADMIVPRGVTGNVDALTRSFGANLKALNPLKFRTAEFGEAARVMSTRIALSTQVLASSSHMMINWGKNVQWAGRQLMVGFTVPFMAFGVAAGAAAYQVDQQLTRIAKVYDTTATSAAGKQAELDQLRASSMDMASQAAKRYGVAMKETLGVEAELAAAGSKGKDLTSGTAEIMRAATLGELDYQQTVKASIAMQSIYGYNTKELGDAFNYMNALENATNLSMQDMVDTIPRASGTLKQMGVNLQDTGVLMAAMKSAGIEAAQGANALKSGMNRVLNPGKQVVEQLSAIGINIKKIVQDKEGNFYKIVEELSKQMDGMDKVTKGKAIGALFGTMQMNRITAIIDAMGKVNDETTQVGRAYKVANQNADQWGATAAGEMARIQASASGKFKRALETIKASLAEAGKPFLEIGSTVLGWISKVVSAFNGLSGGAKRTIAAIMLIGGIAGPLIMIGGLIANMIGHLMKVGVAMGNMVSRTRIMTAEQRAQQMMSERSALAWTNQANAAQALSGQLQILTQRLTGVAAAQHNQMTGQSLTAAQFATMQGQQAAAAAAAGQMGLVAGANGRYRNANGSAMSVAQAAQFAQLQQQAAAASGTTAANAARTGRSFMGMLPAVAGVGLMASSMMTASGHAGGMLNTMTNIALTAAMVGPILVSGFKKAAAAGALANIATAFGTGRRAGSIAGRGGIGQLASGLSAAVGPARVLMMTFLRFAGVVGVIASVGFVIYKMVNTMNQMKKAQEEINSSAEGWAEVMGYVYSEAKAIEKVNGKTVNNYDVMADAIRKSKPGLADMLHALEGAENKQKLINAAIHEGIKARQTGASAAAAKNVVAASLRLGGMKTNEIEDYLKSKEFKARINFDVDKSVLENQAQQYARDFAKIANNTAGGQSKWEGFTRMFSGRDEINNSAASAARGMAKEFWNSFEGTTDQAKKLKIFNGLADALSKQQKSMWSRLGKENIAELKELGITTAAQLQEAYIDAQKLSEIDFNDKYGGGAKANKIKMEMHSGLGGDTSRMVGKQAGAERELAQAIAKQNGARGKELENVYTLADVMPKLNMATMSMKQAQENYGRAMMQASYHMAGMSKQEKEAYSLKILNQYRAMAGLSKATSTEQGFGDAVHDSTGKLKANSDALAENAMSADDFNNARKEAFSNAQSSAFGAADEIWNKQADAQVKAIEDRGDRLSSALDKRQEKMDKSFDNRQEAAENRFDKREKNLDKKWDGIMDRFDARWDKRIEKEKEAYDKKIENIQKAIKAEEDAEATRQKIFEAEKTRLERMADIANKRIDFNLALNTGNLDEAAKVFNDISSTQDSWTLDDASAASADASQKKIDGMNGKINNLEDARDKRIETLQKVEEAEKKALEAKKEREQEALAAEKDRYMKSLAAERERYRKGIEAQKEAIRKQTQADADAKRADLARQKKLLDMELAELRASMPKSKKEYDAQVKKIEKAYKAHGVRLEDYTSDWADFVGKYLTSSIKTSANQIESDIKWKTIGSQVTQDMVDGGFNLTTAQFMKWVTTGELPKNYKAPGKPKTRHTGGPVSGNSKYDNRGGRNWGTGMRRDESMMLLKNDEFVVNGKAHKALGTDALDSLNKTGALPNAGPNTGGRGLGFAGAFAAAIAGMASKALQTAVETKGAQAQATDVMAIPGAAGMYGKIMLSGEQLANAATIMSVGKSMGGTQRDLIIGLMTAMQESGLRNLNYGDRDSLGLFQQRPSMGWGTAEQIRTPSYAAKKFFEQELKVKGREKMAPTLVAQAVQRSAFPYAYAKWEDMARAIVTGTVFQGNSGFSNTSLKGWRKPLSSYRVSQEWNPHHGGIDLATPTGSPVYAANAGTVVTSADLHGSNPYNSSPYRSYGRYVVIDHGGKSTLYAHLSQRYAQAGQKVGAGARIGLSGSTGNSTGPHLHFETRGPGGFPGFNPKSLIPGLKVGGFTLNDGLAMLHKNETVLTAPLSEQLKSGIQRIDQGSTNSYNVNVTFTGPVNSEIDVEKAVTRAIQKRESKLGRKRSIGS</sequence>
<feature type="transmembrane region" description="Helical" evidence="6">
    <location>
        <begin position="726"/>
        <end position="746"/>
    </location>
</feature>
<dbReference type="SUPFAM" id="SSF51261">
    <property type="entry name" value="Duplicated hybrid motif"/>
    <property type="match status" value="1"/>
</dbReference>
<feature type="region of interest" description="Disordered" evidence="5">
    <location>
        <begin position="1619"/>
        <end position="1649"/>
    </location>
</feature>
<keyword evidence="4" id="KW-0175">Coiled coil</keyword>
<organism evidence="9 10">
    <name type="scientific">Streptomyces phage BillNye</name>
    <dbReference type="NCBI Taxonomy" id="2079426"/>
    <lineage>
        <taxon>Viruses</taxon>
        <taxon>Duplodnaviria</taxon>
        <taxon>Heunggongvirae</taxon>
        <taxon>Uroviricota</taxon>
        <taxon>Caudoviricetes</taxon>
        <taxon>Stanwilliamsviridae</taxon>
        <taxon>Loccivirinae</taxon>
        <taxon>Wilnyevirus</taxon>
        <taxon>Wilnyevirus billnye</taxon>
    </lineage>
</organism>
<feature type="domain" description="Phage tail tape measure protein" evidence="8">
    <location>
        <begin position="245"/>
        <end position="424"/>
    </location>
</feature>
<dbReference type="GO" id="GO:0004222">
    <property type="term" value="F:metalloendopeptidase activity"/>
    <property type="evidence" value="ECO:0007669"/>
    <property type="project" value="TreeGrafter"/>
</dbReference>
<dbReference type="GO" id="GO:0042742">
    <property type="term" value="P:defense response to bacterium"/>
    <property type="evidence" value="ECO:0007669"/>
    <property type="project" value="UniProtKB-KW"/>
</dbReference>
<evidence type="ECO:0000313" key="9">
    <source>
        <dbReference type="EMBL" id="AVD99236.1"/>
    </source>
</evidence>
<reference evidence="9 10" key="1">
    <citation type="submission" date="2018-01" db="EMBL/GenBank/DDBJ databases">
        <authorList>
            <person name="Grinwald M.F."/>
            <person name="Tasoff P."/>
            <person name="Simpson K.F."/>
            <person name="Vasser A."/>
            <person name="Shaffer C.D."/>
            <person name="Weston-Hafer K.A."/>
            <person name="Russell D.A."/>
            <person name="Pope W.H."/>
            <person name="Jacobs-Sera D."/>
            <person name="Hendrix R.W."/>
            <person name="Hatfull G.F."/>
        </authorList>
    </citation>
    <scope>NUCLEOTIDE SEQUENCE [LARGE SCALE GENOMIC DNA]</scope>
</reference>
<keyword evidence="1" id="KW-1245">Viral tail assembly</keyword>
<name>A0A2L1IVP0_9CAUD</name>
<dbReference type="InterPro" id="IPR010090">
    <property type="entry name" value="Phage_tape_meas"/>
</dbReference>
<proteinExistence type="predicted"/>
<gene>
    <name evidence="9" type="ORF">SEA_BILLNYE_34</name>
</gene>
<keyword evidence="6" id="KW-0472">Membrane</keyword>